<evidence type="ECO:0000256" key="2">
    <source>
        <dbReference type="SAM" id="Phobius"/>
    </source>
</evidence>
<dbReference type="GO" id="GO:0022857">
    <property type="term" value="F:transmembrane transporter activity"/>
    <property type="evidence" value="ECO:0007669"/>
    <property type="project" value="InterPro"/>
</dbReference>
<dbReference type="PATRIC" id="fig|943816.4.peg.2078"/>
<dbReference type="Gene3D" id="1.20.1250.20">
    <property type="entry name" value="MFS general substrate transporter like domains"/>
    <property type="match status" value="1"/>
</dbReference>
<gene>
    <name evidence="3" type="ORF">AN217_13195</name>
</gene>
<dbReference type="AlphaFoldDB" id="A0A1E7K3V2"/>
<dbReference type="SUPFAM" id="SSF103473">
    <property type="entry name" value="MFS general substrate transporter"/>
    <property type="match status" value="1"/>
</dbReference>
<keyword evidence="2" id="KW-1133">Transmembrane helix</keyword>
<feature type="region of interest" description="Disordered" evidence="1">
    <location>
        <begin position="419"/>
        <end position="468"/>
    </location>
</feature>
<feature type="transmembrane region" description="Helical" evidence="2">
    <location>
        <begin position="301"/>
        <end position="323"/>
    </location>
</feature>
<name>A0A1E7K3V2_9ACTN</name>
<organism evidence="3 4">
    <name type="scientific">Streptomyces qinglanensis</name>
    <dbReference type="NCBI Taxonomy" id="943816"/>
    <lineage>
        <taxon>Bacteria</taxon>
        <taxon>Bacillati</taxon>
        <taxon>Actinomycetota</taxon>
        <taxon>Actinomycetes</taxon>
        <taxon>Kitasatosporales</taxon>
        <taxon>Streptomycetaceae</taxon>
        <taxon>Streptomyces</taxon>
    </lineage>
</organism>
<sequence>MATGYADVLRAGHAVRLLAGTLVGRLPNATGPIAIALFVRAEGGSMALAGALSAGYGLATAFGQPMLGRLVDLFGQPRVMLPAAAASAAGAGTLALAGIGSLPLALGCVLVFGLFTPPLEGGLRALWPSVLRREEQVHTAYALDAVAQEVMFAVGPLLVTLLVAGWSEAAALLVVNGLGLLGAVSVVLSPPSRRWRSAPRKPHWLGALRSPGLKVLLASFFFVGLALGTFALAAVSYADDHSDKLISTYLLAAQGTGALVGGISYGARRWPGSHEGRLRVLVGLFALGNLPLALVPGTPVMAVLGALSGLFLAPSLACAFVVVDRHAPSGTVTEAFSWLVTTFGVGAAAGTAAVGPVIERGGTGAGFALAGAGGVAAVAVVVAARRILAPPEGPPSAGAVVSGGASAASAPAWPAEVQAAPAPLGAAPHSGARTGEPGTAGAPPERLPGAETDRNGCGEPGFRSFPQA</sequence>
<evidence type="ECO:0000313" key="3">
    <source>
        <dbReference type="EMBL" id="OEU98612.1"/>
    </source>
</evidence>
<comment type="caution">
    <text evidence="3">The sequence shown here is derived from an EMBL/GenBank/DDBJ whole genome shotgun (WGS) entry which is preliminary data.</text>
</comment>
<proteinExistence type="predicted"/>
<feature type="transmembrane region" description="Helical" evidence="2">
    <location>
        <begin position="212"/>
        <end position="234"/>
    </location>
</feature>
<feature type="transmembrane region" description="Helical" evidence="2">
    <location>
        <begin position="278"/>
        <end position="295"/>
    </location>
</feature>
<dbReference type="InterPro" id="IPR011701">
    <property type="entry name" value="MFS"/>
</dbReference>
<dbReference type="PANTHER" id="PTHR23542:SF1">
    <property type="entry name" value="MAJOR FACILITATOR SUPERFAMILY (MFS) PROFILE DOMAIN-CONTAINING PROTEIN"/>
    <property type="match status" value="1"/>
</dbReference>
<feature type="transmembrane region" description="Helical" evidence="2">
    <location>
        <begin position="104"/>
        <end position="127"/>
    </location>
</feature>
<feature type="transmembrane region" description="Helical" evidence="2">
    <location>
        <begin position="169"/>
        <end position="191"/>
    </location>
</feature>
<dbReference type="RefSeq" id="WP_019356393.1">
    <property type="nucleotide sequence ID" value="NZ_LJGV01000022.1"/>
</dbReference>
<feature type="transmembrane region" description="Helical" evidence="2">
    <location>
        <begin position="364"/>
        <end position="384"/>
    </location>
</feature>
<protein>
    <submittedName>
        <fullName evidence="3">MFS transporter</fullName>
    </submittedName>
</protein>
<dbReference type="Proteomes" id="UP000175829">
    <property type="component" value="Unassembled WGS sequence"/>
</dbReference>
<dbReference type="EMBL" id="LJGV01000022">
    <property type="protein sequence ID" value="OEU98612.1"/>
    <property type="molecule type" value="Genomic_DNA"/>
</dbReference>
<accession>A0A1E7K3V2</accession>
<dbReference type="InterPro" id="IPR036259">
    <property type="entry name" value="MFS_trans_sf"/>
</dbReference>
<keyword evidence="2" id="KW-0472">Membrane</keyword>
<dbReference type="Pfam" id="PF07690">
    <property type="entry name" value="MFS_1"/>
    <property type="match status" value="1"/>
</dbReference>
<reference evidence="3 4" key="1">
    <citation type="journal article" date="2016" name="Front. Microbiol.">
        <title>Comparative Genomics Analysis of Streptomyces Species Reveals Their Adaptation to the Marine Environment and Their Diversity at the Genomic Level.</title>
        <authorList>
            <person name="Tian X."/>
            <person name="Zhang Z."/>
            <person name="Yang T."/>
            <person name="Chen M."/>
            <person name="Li J."/>
            <person name="Chen F."/>
            <person name="Yang J."/>
            <person name="Li W."/>
            <person name="Zhang B."/>
            <person name="Zhang Z."/>
            <person name="Wu J."/>
            <person name="Zhang C."/>
            <person name="Long L."/>
            <person name="Xiao J."/>
        </authorList>
    </citation>
    <scope>NUCLEOTIDE SEQUENCE [LARGE SCALE GENOMIC DNA]</scope>
    <source>
        <strain evidence="3 4">SCSIO M10379</strain>
    </source>
</reference>
<dbReference type="PANTHER" id="PTHR23542">
    <property type="match status" value="1"/>
</dbReference>
<feature type="transmembrane region" description="Helical" evidence="2">
    <location>
        <begin position="246"/>
        <end position="266"/>
    </location>
</feature>
<feature type="transmembrane region" description="Helical" evidence="2">
    <location>
        <begin position="335"/>
        <end position="358"/>
    </location>
</feature>
<keyword evidence="2" id="KW-0812">Transmembrane</keyword>
<evidence type="ECO:0000313" key="4">
    <source>
        <dbReference type="Proteomes" id="UP000175829"/>
    </source>
</evidence>
<evidence type="ECO:0000256" key="1">
    <source>
        <dbReference type="SAM" id="MobiDB-lite"/>
    </source>
</evidence>